<dbReference type="InterPro" id="IPR023975">
    <property type="entry name" value="Six-Cys_pep_SCIFF"/>
</dbReference>
<name>A0A398CYQ8_9BACT</name>
<dbReference type="OrthoDB" id="1684200at2"/>
<dbReference type="EMBL" id="QXIS01000014">
    <property type="protein sequence ID" value="RIE06389.1"/>
    <property type="molecule type" value="Genomic_DNA"/>
</dbReference>
<evidence type="ECO:0000313" key="1">
    <source>
        <dbReference type="EMBL" id="RIE06389.1"/>
    </source>
</evidence>
<organism evidence="1 2">
    <name type="scientific">Candidatus Cryosericum terrychapinii</name>
    <dbReference type="NCBI Taxonomy" id="2290919"/>
    <lineage>
        <taxon>Bacteria</taxon>
        <taxon>Pseudomonadati</taxon>
        <taxon>Caldisericota/Cryosericota group</taxon>
        <taxon>Candidatus Cryosericota</taxon>
        <taxon>Candidatus Cryosericia</taxon>
        <taxon>Candidatus Cryosericales</taxon>
        <taxon>Candidatus Cryosericaceae</taxon>
        <taxon>Candidatus Cryosericum</taxon>
    </lineage>
</organism>
<evidence type="ECO:0000313" key="2">
    <source>
        <dbReference type="Proteomes" id="UP000266328"/>
    </source>
</evidence>
<proteinExistence type="predicted"/>
<dbReference type="NCBIfam" id="TIGR03973">
    <property type="entry name" value="six_Cys_in_45"/>
    <property type="match status" value="1"/>
</dbReference>
<protein>
    <submittedName>
        <fullName evidence="1">Six-cysteine peptide SCIFF</fullName>
    </submittedName>
</protein>
<dbReference type="Proteomes" id="UP000266328">
    <property type="component" value="Unassembled WGS sequence"/>
</dbReference>
<keyword evidence="2" id="KW-1185">Reference proteome</keyword>
<accession>A0A398CYQ8</accession>
<comment type="caution">
    <text evidence="1">The sequence shown here is derived from an EMBL/GenBank/DDBJ whole genome shotgun (WGS) entry which is preliminary data.</text>
</comment>
<sequence>MKFIKVVATKTIDVDDKLAKACRECQTPCKSACKTSSTVGNQVCETRKKPKRFIW</sequence>
<dbReference type="AlphaFoldDB" id="A0A398CYQ8"/>
<gene>
    <name evidence="1" type="primary">scfA</name>
    <name evidence="1" type="ORF">SMC7_02650</name>
</gene>
<dbReference type="RefSeq" id="WP_119088833.1">
    <property type="nucleotide sequence ID" value="NZ_QXIS01000014.1"/>
</dbReference>
<dbReference type="Pfam" id="PF13165">
    <property type="entry name" value="SCIFF"/>
    <property type="match status" value="1"/>
</dbReference>
<reference evidence="1 2" key="1">
    <citation type="submission" date="2018-09" db="EMBL/GenBank/DDBJ databases">
        <title>Discovery and Ecogenomic Context for Candidatus Cryosericales, a Global Caldiserica Order Active in Thawing Permafrost.</title>
        <authorList>
            <person name="Martinez M.A."/>
            <person name="Woodcroft B.J."/>
            <person name="Ignacio Espinoza J.C."/>
            <person name="Zayed A."/>
            <person name="Singleton C.M."/>
            <person name="Boyd J."/>
            <person name="Li Y.-F."/>
            <person name="Purvine S."/>
            <person name="Maughan H."/>
            <person name="Hodgkins S.B."/>
            <person name="Anderson D."/>
            <person name="Sederholm M."/>
            <person name="Temperton B."/>
            <person name="Saleska S.R."/>
            <person name="Tyson G.W."/>
            <person name="Rich V.I."/>
        </authorList>
    </citation>
    <scope>NUCLEOTIDE SEQUENCE [LARGE SCALE GENOMIC DNA]</scope>
    <source>
        <strain evidence="1 2">SMC7</strain>
    </source>
</reference>